<evidence type="ECO:0000256" key="4">
    <source>
        <dbReference type="ARBA" id="ARBA00022692"/>
    </source>
</evidence>
<feature type="compositionally biased region" description="Low complexity" evidence="12">
    <location>
        <begin position="1344"/>
        <end position="1364"/>
    </location>
</feature>
<keyword evidence="7 11" id="KW-0653">Protein transport</keyword>
<feature type="transmembrane region" description="Helical" evidence="11">
    <location>
        <begin position="650"/>
        <end position="671"/>
    </location>
</feature>
<keyword evidence="10" id="KW-0862">Zinc</keyword>
<feature type="transmembrane region" description="Helical" evidence="11">
    <location>
        <begin position="729"/>
        <end position="760"/>
    </location>
</feature>
<keyword evidence="9 11" id="KW-0472">Membrane</keyword>
<dbReference type="SMART" id="SM00184">
    <property type="entry name" value="RING"/>
    <property type="match status" value="1"/>
</dbReference>
<comment type="function">
    <text evidence="11">Involved in inositol deacylation of GPI-anchored proteins which plays important roles in the quality control and ER-associated degradation of GPI-anchored proteins.</text>
</comment>
<dbReference type="GO" id="GO:0006505">
    <property type="term" value="P:GPI anchor metabolic process"/>
    <property type="evidence" value="ECO:0007669"/>
    <property type="project" value="TreeGrafter"/>
</dbReference>
<dbReference type="EC" id="3.1.-.-" evidence="11"/>
<proteinExistence type="inferred from homology"/>
<dbReference type="Pfam" id="PF07819">
    <property type="entry name" value="PGAP1"/>
    <property type="match status" value="1"/>
</dbReference>
<dbReference type="InterPro" id="IPR001841">
    <property type="entry name" value="Znf_RING"/>
</dbReference>
<feature type="region of interest" description="Disordered" evidence="12">
    <location>
        <begin position="1518"/>
        <end position="1541"/>
    </location>
</feature>
<sequence length="1541" mass="165911">MLPLDVEAGPEDDSPSLLPSYGDNHERRHVGLINWRAAAERYASVASKFVVLVGSVVVVLTIAIIVNSPLSLSREVSCTRSHEMRGDRYAWVPLSLADEHFVLRNSGAREYQYELKQFVQVHARTANDEHSGSNRTLEGLLSEIDGTVNVVLLLHGNRGTYGNFDEFAATMYRDWYPKGVLNRTVLLALDFYEEPNAFHPSVVEAQAELTRGLMAGVCTKGVRCALVGHSMGGVVAAIAVSKSTVDIVENVASLVTVSTPLKTHPAMLDVGWHRVYSKVSRGIRAVPVVSVTGGAADWQVPMEDTRVAGANGFQWALMPASDGVFAQGDHIAVMYSYEVLTYQVVPAVARALGWRSDTIIGADDDLKEWMLSMDRPARKLPLDQMLDVRGEMVVEVESSGSGGVRQLWDKNLLIDARTKGGAVLVLRRERPNARCPHVKVVDWDVGSHPRAEAPELCQGCSRLLVNESLVFPVGAKDLRLARVNNGGATWCISQPIGPDVKAILVPPGQGFVIGLTSAGVMELKSRSGYEQYEMGVRVDGDVPHFACLAGGHSILAAASSSNGRSVMAPSRPLGGRREEPSRSDTLVVISPVKDIGRVSVDYTTARVPTLMRMLLSDWPYIMGSLQFLLALQIMSILIGSPSSIPAPQGFIISPLPILCYTLLSTFMVPLLSSTGSTLSLMLMSILALTLHSGAYALLNASKGPRGRASFDRLSLGSFSSTSKRAVMKLALFVALYVMLLLVCPSIFGHLAALMIGFRVWRQSACEETRLGLLLLLQSFTVRSLQLLYTVMAILSRFVADRPHAMVGVNPLLPGVADWWAVLDGAATALLPLALALSMSAMVNNNVAKDAVLRLSSNLNRPQAGRASIGLMVLSMVISLVVGSGFWALPLYYLTLASQCMLLAFFILLALRLSKPPSSSDIFQTTVTIGSIINADGRQSRRRVPFSKDGSGTRDAGNDSRTQRSGGTAEDWQPLMQVSLSPRSSASTASSTTGSDISADASPSPTRVAGRPTLTGEAEVRAGRQQQPSEEYLPRGPQSALLSLSRLRESTSTIANSTSSPTLLPSGDPSEPRHAEVTGASVIIMGVAVILSAGCIYAVLRMGRAGRQEAAPTAGTSDGAMLVASCASCGREQYMPRIETAVAFTCFECRRANPVPWVAPHPVEQTGPLMEYEFTRVNNTFFRVSGQREHNASENPIIITPLAPIMVGRPAEEENVDVPSCTICMVDYREGGEKWKFSEEFSEDAPGDSVVLPCAHGGFCITCISAIKQSGRPYCPQCRKLIDRAVRLEEISDRVAKAGEDLGVLSGRFIVGPAGVSERFVRKVVVLVSIDFPHCSLLMTTAAADGDPHSSAASSSTKRSVSSMATAPDVAPLTKLYDLQKRRQRARESRRMMAASSYPSTATSPYYPASEYGGGSSYSVISYPRGATPEGSAITSRSSYAPVLTPSPTSRSEMRSMYSPEYSGPVMLPRVGVPLPPEISGRYYYGMTEELAAPPPPQNVKAFAPPYRETVVAGITDGIAEEPEPSRVPPSIAKELSAPRKW</sequence>
<dbReference type="InterPro" id="IPR013083">
    <property type="entry name" value="Znf_RING/FYVE/PHD"/>
</dbReference>
<protein>
    <recommendedName>
        <fullName evidence="11">GPI inositol-deacylase</fullName>
        <ecNumber evidence="11">3.1.-.-</ecNumber>
    </recommendedName>
</protein>
<keyword evidence="5 11" id="KW-0378">Hydrolase</keyword>
<keyword evidence="10" id="KW-0863">Zinc-finger</keyword>
<evidence type="ECO:0000313" key="15">
    <source>
        <dbReference type="Proteomes" id="UP000570595"/>
    </source>
</evidence>
<feature type="transmembrane region" description="Helical" evidence="11">
    <location>
        <begin position="891"/>
        <end position="910"/>
    </location>
</feature>
<feature type="transmembrane region" description="Helical" evidence="11">
    <location>
        <begin position="863"/>
        <end position="885"/>
    </location>
</feature>
<dbReference type="SUPFAM" id="SSF53474">
    <property type="entry name" value="alpha/beta-Hydrolases"/>
    <property type="match status" value="1"/>
</dbReference>
<evidence type="ECO:0000256" key="7">
    <source>
        <dbReference type="ARBA" id="ARBA00022927"/>
    </source>
</evidence>
<dbReference type="GO" id="GO:0005789">
    <property type="term" value="C:endoplasmic reticulum membrane"/>
    <property type="evidence" value="ECO:0007669"/>
    <property type="project" value="UniProtKB-SubCell"/>
</dbReference>
<dbReference type="InterPro" id="IPR012908">
    <property type="entry name" value="PGAP1-ab_dom-like"/>
</dbReference>
<keyword evidence="10" id="KW-0479">Metal-binding</keyword>
<dbReference type="GO" id="GO:0015031">
    <property type="term" value="P:protein transport"/>
    <property type="evidence" value="ECO:0007669"/>
    <property type="project" value="UniProtKB-KW"/>
</dbReference>
<keyword evidence="6 11" id="KW-0256">Endoplasmic reticulum</keyword>
<organism evidence="14 15">
    <name type="scientific">Perkinsus olseni</name>
    <name type="common">Perkinsus atlanticus</name>
    <dbReference type="NCBI Taxonomy" id="32597"/>
    <lineage>
        <taxon>Eukaryota</taxon>
        <taxon>Sar</taxon>
        <taxon>Alveolata</taxon>
        <taxon>Perkinsozoa</taxon>
        <taxon>Perkinsea</taxon>
        <taxon>Perkinsida</taxon>
        <taxon>Perkinsidae</taxon>
        <taxon>Perkinsus</taxon>
    </lineage>
</organism>
<feature type="compositionally biased region" description="Low complexity" evidence="12">
    <location>
        <begin position="1040"/>
        <end position="1052"/>
    </location>
</feature>
<feature type="transmembrane region" description="Helical" evidence="11">
    <location>
        <begin position="1079"/>
        <end position="1099"/>
    </location>
</feature>
<evidence type="ECO:0000256" key="6">
    <source>
        <dbReference type="ARBA" id="ARBA00022824"/>
    </source>
</evidence>
<evidence type="ECO:0000256" key="10">
    <source>
        <dbReference type="PROSITE-ProRule" id="PRU00175"/>
    </source>
</evidence>
<dbReference type="GO" id="GO:0008270">
    <property type="term" value="F:zinc ion binding"/>
    <property type="evidence" value="ECO:0007669"/>
    <property type="project" value="UniProtKB-KW"/>
</dbReference>
<dbReference type="SUPFAM" id="SSF57850">
    <property type="entry name" value="RING/U-box"/>
    <property type="match status" value="1"/>
</dbReference>
<comment type="subcellular location">
    <subcellularLocation>
        <location evidence="1">Endoplasmic reticulum membrane</location>
        <topology evidence="1">Multi-pass membrane protein</topology>
    </subcellularLocation>
</comment>
<dbReference type="GO" id="GO:0050185">
    <property type="term" value="F:phosphatidylinositol deacylase activity"/>
    <property type="evidence" value="ECO:0007669"/>
    <property type="project" value="TreeGrafter"/>
</dbReference>
<feature type="domain" description="RING-type" evidence="13">
    <location>
        <begin position="1220"/>
        <end position="1278"/>
    </location>
</feature>
<dbReference type="Pfam" id="PF13920">
    <property type="entry name" value="zf-C3HC4_3"/>
    <property type="match status" value="1"/>
</dbReference>
<dbReference type="Gene3D" id="3.40.50.1820">
    <property type="entry name" value="alpha/beta hydrolase"/>
    <property type="match status" value="1"/>
</dbReference>
<evidence type="ECO:0000259" key="13">
    <source>
        <dbReference type="PROSITE" id="PS50089"/>
    </source>
</evidence>
<feature type="transmembrane region" description="Helical" evidence="11">
    <location>
        <begin position="618"/>
        <end position="638"/>
    </location>
</feature>
<comment type="caution">
    <text evidence="14">The sequence shown here is derived from an EMBL/GenBank/DDBJ whole genome shotgun (WGS) entry which is preliminary data.</text>
</comment>
<evidence type="ECO:0000256" key="12">
    <source>
        <dbReference type="SAM" id="MobiDB-lite"/>
    </source>
</evidence>
<feature type="region of interest" description="Disordered" evidence="12">
    <location>
        <begin position="1"/>
        <end position="22"/>
    </location>
</feature>
<dbReference type="Proteomes" id="UP000570595">
    <property type="component" value="Unassembled WGS sequence"/>
</dbReference>
<evidence type="ECO:0000256" key="11">
    <source>
        <dbReference type="RuleBase" id="RU365011"/>
    </source>
</evidence>
<evidence type="ECO:0000256" key="3">
    <source>
        <dbReference type="ARBA" id="ARBA00022448"/>
    </source>
</evidence>
<evidence type="ECO:0000256" key="9">
    <source>
        <dbReference type="ARBA" id="ARBA00023136"/>
    </source>
</evidence>
<dbReference type="Gene3D" id="3.30.40.10">
    <property type="entry name" value="Zinc/RING finger domain, C3HC4 (zinc finger)"/>
    <property type="match status" value="1"/>
</dbReference>
<keyword evidence="3 11" id="KW-0813">Transport</keyword>
<comment type="similarity">
    <text evidence="2 11">Belongs to the GPI inositol-deacylase family.</text>
</comment>
<evidence type="ECO:0000256" key="8">
    <source>
        <dbReference type="ARBA" id="ARBA00022989"/>
    </source>
</evidence>
<dbReference type="PANTHER" id="PTHR15495:SF7">
    <property type="entry name" value="GPI INOSITOL-DEACYLASE"/>
    <property type="match status" value="1"/>
</dbReference>
<feature type="transmembrane region" description="Helical" evidence="11">
    <location>
        <begin position="818"/>
        <end position="842"/>
    </location>
</feature>
<feature type="region of interest" description="Disordered" evidence="12">
    <location>
        <begin position="1430"/>
        <end position="1456"/>
    </location>
</feature>
<accession>A0A7J6L262</accession>
<keyword evidence="4 11" id="KW-0812">Transmembrane</keyword>
<dbReference type="InterPro" id="IPR029058">
    <property type="entry name" value="AB_hydrolase_fold"/>
</dbReference>
<feature type="transmembrane region" description="Helical" evidence="11">
    <location>
        <begin position="49"/>
        <end position="70"/>
    </location>
</feature>
<evidence type="ECO:0000313" key="14">
    <source>
        <dbReference type="EMBL" id="KAF4653234.1"/>
    </source>
</evidence>
<dbReference type="EMBL" id="JABAHT010000641">
    <property type="protein sequence ID" value="KAF4653234.1"/>
    <property type="molecule type" value="Genomic_DNA"/>
</dbReference>
<gene>
    <name evidence="14" type="primary">BST1</name>
    <name evidence="14" type="ORF">FOZ61_009127</name>
</gene>
<dbReference type="InterPro" id="IPR039529">
    <property type="entry name" value="PGAP1/BST1"/>
</dbReference>
<evidence type="ECO:0000256" key="2">
    <source>
        <dbReference type="ARBA" id="ARBA00006931"/>
    </source>
</evidence>
<dbReference type="GO" id="GO:0006888">
    <property type="term" value="P:endoplasmic reticulum to Golgi vesicle-mediated transport"/>
    <property type="evidence" value="ECO:0007669"/>
    <property type="project" value="TreeGrafter"/>
</dbReference>
<feature type="transmembrane region" description="Helical" evidence="11">
    <location>
        <begin position="678"/>
        <end position="698"/>
    </location>
</feature>
<name>A0A7J6L262_PEROL</name>
<keyword evidence="8 11" id="KW-1133">Transmembrane helix</keyword>
<dbReference type="OrthoDB" id="348976at2759"/>
<evidence type="ECO:0000256" key="5">
    <source>
        <dbReference type="ARBA" id="ARBA00022801"/>
    </source>
</evidence>
<dbReference type="PANTHER" id="PTHR15495">
    <property type="entry name" value="NEGATIVE REGULATOR OF VESICLE FORMATION-RELATED"/>
    <property type="match status" value="1"/>
</dbReference>
<feature type="compositionally biased region" description="Low complexity" evidence="12">
    <location>
        <begin position="978"/>
        <end position="1001"/>
    </location>
</feature>
<feature type="region of interest" description="Disordered" evidence="12">
    <location>
        <begin position="937"/>
        <end position="1073"/>
    </location>
</feature>
<feature type="compositionally biased region" description="Polar residues" evidence="12">
    <location>
        <begin position="1053"/>
        <end position="1062"/>
    </location>
</feature>
<dbReference type="PROSITE" id="PS50089">
    <property type="entry name" value="ZF_RING_2"/>
    <property type="match status" value="1"/>
</dbReference>
<feature type="region of interest" description="Disordered" evidence="12">
    <location>
        <begin position="1344"/>
        <end position="1365"/>
    </location>
</feature>
<reference evidence="14 15" key="1">
    <citation type="submission" date="2020-04" db="EMBL/GenBank/DDBJ databases">
        <title>Perkinsus olseni comparative genomics.</title>
        <authorList>
            <person name="Bogema D.R."/>
        </authorList>
    </citation>
    <scope>NUCLEOTIDE SEQUENCE [LARGE SCALE GENOMIC DNA]</scope>
    <source>
        <strain evidence="14">ATCC PRA-179</strain>
    </source>
</reference>
<evidence type="ECO:0000256" key="1">
    <source>
        <dbReference type="ARBA" id="ARBA00004477"/>
    </source>
</evidence>